<dbReference type="InterPro" id="IPR012677">
    <property type="entry name" value="Nucleotide-bd_a/b_plait_sf"/>
</dbReference>
<dbReference type="Pfam" id="PF02037">
    <property type="entry name" value="SAP"/>
    <property type="match status" value="1"/>
</dbReference>
<dbReference type="EMBL" id="JAVRJZ010000005">
    <property type="protein sequence ID" value="KAK2722920.1"/>
    <property type="molecule type" value="Genomic_DNA"/>
</dbReference>
<dbReference type="PANTHER" id="PTHR46589:SF1">
    <property type="entry name" value="APOPTOTIC CHROMATIN CONDENSATION INDUCER IN THE NUCLEUS"/>
    <property type="match status" value="1"/>
</dbReference>
<dbReference type="SMART" id="SM00513">
    <property type="entry name" value="SAP"/>
    <property type="match status" value="1"/>
</dbReference>
<dbReference type="InterPro" id="IPR052793">
    <property type="entry name" value="EJC-associated_protein"/>
</dbReference>
<dbReference type="GO" id="GO:0061574">
    <property type="term" value="C:ASAP complex"/>
    <property type="evidence" value="ECO:0007669"/>
    <property type="project" value="TreeGrafter"/>
</dbReference>
<feature type="compositionally biased region" description="Basic and acidic residues" evidence="3">
    <location>
        <begin position="746"/>
        <end position="770"/>
    </location>
</feature>
<evidence type="ECO:0000256" key="1">
    <source>
        <dbReference type="ARBA" id="ARBA00022884"/>
    </source>
</evidence>
<comment type="caution">
    <text evidence="6">The sequence shown here is derived from an EMBL/GenBank/DDBJ whole genome shotgun (WGS) entry which is preliminary data.</text>
</comment>
<feature type="region of interest" description="Disordered" evidence="3">
    <location>
        <begin position="868"/>
        <end position="932"/>
    </location>
</feature>
<dbReference type="Gene3D" id="3.30.70.330">
    <property type="match status" value="1"/>
</dbReference>
<dbReference type="Pfam" id="PF16294">
    <property type="entry name" value="RSB_motif"/>
    <property type="match status" value="1"/>
</dbReference>
<feature type="compositionally biased region" description="Basic residues" evidence="3">
    <location>
        <begin position="911"/>
        <end position="932"/>
    </location>
</feature>
<protein>
    <recommendedName>
        <fullName evidence="8">SAP domain-containing protein</fullName>
    </recommendedName>
</protein>
<keyword evidence="1 2" id="KW-0694">RNA-binding</keyword>
<dbReference type="InterPro" id="IPR036361">
    <property type="entry name" value="SAP_dom_sf"/>
</dbReference>
<sequence>MSSKEDTLIDNRPISALRVIDLKAELEQRGLSKSGGKKELMDRLVKHLESEKSRESSANSEENIPDVNLSFDEKLSQNDAVRDSLDKQQKVHETEQETNNILEEGKPQESESSEGTTQDTEEMEKSHKSPMKMAPKSSPKNTPIHPKKRELSRLASEEALASHNKEERKKERKSSEDKYETNVHSFSEALKKGKEEPGRTEKGDKTEEKRKSSKEDTKKELSSKSDDTGGRSSSRRDSNQAKEEKDSKSPEKVKRKTDNVRSTDTSGKYEGSHRGDRGENSRESRDGPLKKRLPVRYSFSPVKEAGRTPKEDLSSNAEEKTSKEEGKLRRLKRDRPTDIYVPPGRRTSEGKQNEPEKEEGHEEAATERKRKKTVEPSENGDIDKGEKKVSNSRQEEEEIELNYGDVDDSEDDKSEREDQKQIEPKKEGKDEIEAELTESEPYNRLERPHQQKPPSPKPLKRPRTEIPEYKPLRRPKLVAPVEEKTDVPMPIEVPQIDISKLQLRKIKRVQDSLEEKAEEQEAIKKRITPQFGSKMAVNGSMLQGWYPDVKVVQETEETDETPVEAAEEPELVLTPEPPVLSNSSRRIVIESEAEMEEKPQTEGPALPEQKKEQPRKKRERDTQPKASSAVLVNTPVSPAKEPVSSVLSILNLTRPFTVGQLKKLLSRTGQIVEGGFWIDKVKSRCLVEYTSDEEAVATRDALHGVQWPSSNPKLLYVDYSNKDNLEKHLSGIEEMVANPPQPKPRKVAEKEEVKVKEEKRERKEAEERKVSKPVRQWDLGKYLKEYDEEIKERHEKEEVVAGFRRRRGEGDYEEEAPWTYESEKVTKKGSGEMLDILFRKTKTKPSLYYLPLTDEQIAEKEARRQRILEERARMATTKEKSPYLKQKHSPVPADRRKRSASPSERRSRSTSNRRSRSPHRRRRRSVSTSRRH</sequence>
<feature type="compositionally biased region" description="Basic and acidic residues" evidence="3">
    <location>
        <begin position="71"/>
        <end position="95"/>
    </location>
</feature>
<feature type="region of interest" description="Disordered" evidence="3">
    <location>
        <begin position="735"/>
        <end position="770"/>
    </location>
</feature>
<feature type="region of interest" description="Disordered" evidence="3">
    <location>
        <begin position="554"/>
        <end position="636"/>
    </location>
</feature>
<feature type="region of interest" description="Disordered" evidence="3">
    <location>
        <begin position="29"/>
        <end position="472"/>
    </location>
</feature>
<feature type="domain" description="RRM" evidence="4">
    <location>
        <begin position="645"/>
        <end position="722"/>
    </location>
</feature>
<dbReference type="InterPro" id="IPR032552">
    <property type="entry name" value="RSB_motif"/>
</dbReference>
<dbReference type="GO" id="GO:0003723">
    <property type="term" value="F:RNA binding"/>
    <property type="evidence" value="ECO:0007669"/>
    <property type="project" value="UniProtKB-UniRule"/>
</dbReference>
<feature type="compositionally biased region" description="Basic and acidic residues" evidence="3">
    <location>
        <begin position="304"/>
        <end position="328"/>
    </location>
</feature>
<dbReference type="PANTHER" id="PTHR46589">
    <property type="entry name" value="APOPTOTIC CHROMATIN CONDENSATION INDUCER IN THE NUCLEUS"/>
    <property type="match status" value="1"/>
</dbReference>
<evidence type="ECO:0000313" key="6">
    <source>
        <dbReference type="EMBL" id="KAK2722923.1"/>
    </source>
</evidence>
<dbReference type="AlphaFoldDB" id="A0AA88L916"/>
<dbReference type="CDD" id="cd12432">
    <property type="entry name" value="RRM_ACINU"/>
    <property type="match status" value="1"/>
</dbReference>
<dbReference type="PROSITE" id="PS50800">
    <property type="entry name" value="SAP"/>
    <property type="match status" value="1"/>
</dbReference>
<dbReference type="GO" id="GO:0071011">
    <property type="term" value="C:precatalytic spliceosome"/>
    <property type="evidence" value="ECO:0007669"/>
    <property type="project" value="TreeGrafter"/>
</dbReference>
<dbReference type="PROSITE" id="PS50102">
    <property type="entry name" value="RRM"/>
    <property type="match status" value="1"/>
</dbReference>
<feature type="domain" description="SAP" evidence="5">
    <location>
        <begin position="14"/>
        <end position="48"/>
    </location>
</feature>
<organism evidence="6 7">
    <name type="scientific">Artemia franciscana</name>
    <name type="common">Brine shrimp</name>
    <name type="synonym">Artemia sanfranciscana</name>
    <dbReference type="NCBI Taxonomy" id="6661"/>
    <lineage>
        <taxon>Eukaryota</taxon>
        <taxon>Metazoa</taxon>
        <taxon>Ecdysozoa</taxon>
        <taxon>Arthropoda</taxon>
        <taxon>Crustacea</taxon>
        <taxon>Branchiopoda</taxon>
        <taxon>Anostraca</taxon>
        <taxon>Artemiidae</taxon>
        <taxon>Artemia</taxon>
    </lineage>
</organism>
<evidence type="ECO:0000259" key="5">
    <source>
        <dbReference type="PROSITE" id="PS50800"/>
    </source>
</evidence>
<feature type="compositionally biased region" description="Acidic residues" evidence="3">
    <location>
        <begin position="554"/>
        <end position="570"/>
    </location>
</feature>
<dbReference type="InterPro" id="IPR034257">
    <property type="entry name" value="Acinus_RRM"/>
</dbReference>
<dbReference type="SUPFAM" id="SSF54928">
    <property type="entry name" value="RNA-binding domain, RBD"/>
    <property type="match status" value="1"/>
</dbReference>
<dbReference type="Gene3D" id="1.10.720.30">
    <property type="entry name" value="SAP domain"/>
    <property type="match status" value="1"/>
</dbReference>
<name>A0AA88L916_ARTSF</name>
<feature type="compositionally biased region" description="Basic and acidic residues" evidence="3">
    <location>
        <begin position="462"/>
        <end position="471"/>
    </location>
</feature>
<dbReference type="SUPFAM" id="SSF68906">
    <property type="entry name" value="SAP domain"/>
    <property type="match status" value="1"/>
</dbReference>
<feature type="compositionally biased region" description="Basic and acidic residues" evidence="3">
    <location>
        <begin position="270"/>
        <end position="289"/>
    </location>
</feature>
<feature type="compositionally biased region" description="Basic and acidic residues" evidence="3">
    <location>
        <begin position="163"/>
        <end position="181"/>
    </location>
</feature>
<dbReference type="EMBL" id="JAVRJZ010000005">
    <property type="protein sequence ID" value="KAK2722923.1"/>
    <property type="molecule type" value="Genomic_DNA"/>
</dbReference>
<keyword evidence="7" id="KW-1185">Reference proteome</keyword>
<dbReference type="InterPro" id="IPR035979">
    <property type="entry name" value="RBD_domain_sf"/>
</dbReference>
<dbReference type="InterPro" id="IPR003034">
    <property type="entry name" value="SAP_dom"/>
</dbReference>
<evidence type="ECO:0000256" key="2">
    <source>
        <dbReference type="PROSITE-ProRule" id="PRU00176"/>
    </source>
</evidence>
<evidence type="ECO:0008006" key="8">
    <source>
        <dbReference type="Google" id="ProtNLM"/>
    </source>
</evidence>
<accession>A0AA88L916</accession>
<feature type="compositionally biased region" description="Basic and acidic residues" evidence="3">
    <location>
        <begin position="413"/>
        <end position="431"/>
    </location>
</feature>
<evidence type="ECO:0000259" key="4">
    <source>
        <dbReference type="PROSITE" id="PS50102"/>
    </source>
</evidence>
<dbReference type="Proteomes" id="UP001187531">
    <property type="component" value="Unassembled WGS sequence"/>
</dbReference>
<proteinExistence type="predicted"/>
<feature type="compositionally biased region" description="Basic and acidic residues" evidence="3">
    <location>
        <begin position="346"/>
        <end position="367"/>
    </location>
</feature>
<reference evidence="6" key="1">
    <citation type="submission" date="2023-07" db="EMBL/GenBank/DDBJ databases">
        <title>Chromosome-level genome assembly of Artemia franciscana.</title>
        <authorList>
            <person name="Jo E."/>
        </authorList>
    </citation>
    <scope>NUCLEOTIDE SEQUENCE</scope>
    <source>
        <tissue evidence="6">Whole body</tissue>
    </source>
</reference>
<feature type="compositionally biased region" description="Acidic residues" evidence="3">
    <location>
        <begin position="395"/>
        <end position="412"/>
    </location>
</feature>
<evidence type="ECO:0000256" key="3">
    <source>
        <dbReference type="SAM" id="MobiDB-lite"/>
    </source>
</evidence>
<feature type="compositionally biased region" description="Basic and acidic residues" evidence="3">
    <location>
        <begin position="29"/>
        <end position="55"/>
    </location>
</feature>
<feature type="compositionally biased region" description="Basic and acidic residues" evidence="3">
    <location>
        <begin position="868"/>
        <end position="882"/>
    </location>
</feature>
<feature type="compositionally biased region" description="Basic and acidic residues" evidence="3">
    <location>
        <begin position="189"/>
        <end position="261"/>
    </location>
</feature>
<dbReference type="InterPro" id="IPR000504">
    <property type="entry name" value="RRM_dom"/>
</dbReference>
<gene>
    <name evidence="6" type="ORF">QYM36_003196</name>
</gene>
<dbReference type="GO" id="GO:0008380">
    <property type="term" value="P:RNA splicing"/>
    <property type="evidence" value="ECO:0007669"/>
    <property type="project" value="TreeGrafter"/>
</dbReference>
<feature type="compositionally biased region" description="Polar residues" evidence="3">
    <location>
        <begin position="624"/>
        <end position="636"/>
    </location>
</feature>
<evidence type="ECO:0000313" key="7">
    <source>
        <dbReference type="Proteomes" id="UP001187531"/>
    </source>
</evidence>